<proteinExistence type="inferred from homology"/>
<dbReference type="GO" id="GO:0016020">
    <property type="term" value="C:membrane"/>
    <property type="evidence" value="ECO:0007669"/>
    <property type="project" value="UniProtKB-SubCell"/>
</dbReference>
<accession>A0A099CSB7</accession>
<keyword evidence="11" id="KW-1185">Reference proteome</keyword>
<dbReference type="InterPro" id="IPR008915">
    <property type="entry name" value="Peptidase_M50"/>
</dbReference>
<keyword evidence="4 7" id="KW-0812">Transmembrane</keyword>
<dbReference type="RefSeq" id="WP_043104126.1">
    <property type="nucleotide sequence ID" value="NZ_JACHET010000001.1"/>
</dbReference>
<dbReference type="OrthoDB" id="5954705at2"/>
<feature type="transmembrane region" description="Helical" evidence="7">
    <location>
        <begin position="31"/>
        <end position="50"/>
    </location>
</feature>
<evidence type="ECO:0000256" key="5">
    <source>
        <dbReference type="ARBA" id="ARBA00022989"/>
    </source>
</evidence>
<evidence type="ECO:0000313" key="10">
    <source>
        <dbReference type="EMBL" id="MBB6185114.1"/>
    </source>
</evidence>
<reference evidence="10 12" key="2">
    <citation type="submission" date="2020-08" db="EMBL/GenBank/DDBJ databases">
        <title>Genomic Encyclopedia of Type Strains, Phase IV (KMG-IV): sequencing the most valuable type-strain genomes for metagenomic binning, comparative biology and taxonomic classification.</title>
        <authorList>
            <person name="Goeker M."/>
        </authorList>
    </citation>
    <scope>NUCLEOTIDE SEQUENCE [LARGE SCALE GENOMIC DNA]</scope>
    <source>
        <strain evidence="10 12">DSM 107085</strain>
    </source>
</reference>
<evidence type="ECO:0000256" key="7">
    <source>
        <dbReference type="SAM" id="Phobius"/>
    </source>
</evidence>
<evidence type="ECO:0000259" key="8">
    <source>
        <dbReference type="Pfam" id="PF02163"/>
    </source>
</evidence>
<organism evidence="9 11">
    <name type="scientific">Oleiagrimonas soli</name>
    <dbReference type="NCBI Taxonomy" id="1543381"/>
    <lineage>
        <taxon>Bacteria</taxon>
        <taxon>Pseudomonadati</taxon>
        <taxon>Pseudomonadota</taxon>
        <taxon>Gammaproteobacteria</taxon>
        <taxon>Lysobacterales</taxon>
        <taxon>Rhodanobacteraceae</taxon>
        <taxon>Oleiagrimonas</taxon>
    </lineage>
</organism>
<evidence type="ECO:0000256" key="1">
    <source>
        <dbReference type="ARBA" id="ARBA00001947"/>
    </source>
</evidence>
<dbReference type="AlphaFoldDB" id="A0A099CSB7"/>
<comment type="cofactor">
    <cofactor evidence="1">
        <name>Zn(2+)</name>
        <dbReference type="ChEBI" id="CHEBI:29105"/>
    </cofactor>
</comment>
<evidence type="ECO:0000313" key="9">
    <source>
        <dbReference type="EMBL" id="KGI76674.1"/>
    </source>
</evidence>
<name>A0A099CSB7_9GAMM</name>
<comment type="subcellular location">
    <subcellularLocation>
        <location evidence="2">Membrane</location>
        <topology evidence="2">Multi-pass membrane protein</topology>
    </subcellularLocation>
</comment>
<evidence type="ECO:0000313" key="11">
    <source>
        <dbReference type="Proteomes" id="UP000029708"/>
    </source>
</evidence>
<evidence type="ECO:0000256" key="2">
    <source>
        <dbReference type="ARBA" id="ARBA00004141"/>
    </source>
</evidence>
<dbReference type="GO" id="GO:0006508">
    <property type="term" value="P:proteolysis"/>
    <property type="evidence" value="ECO:0007669"/>
    <property type="project" value="InterPro"/>
</dbReference>
<dbReference type="STRING" id="1543381.LF63_0113955"/>
<evidence type="ECO:0000256" key="3">
    <source>
        <dbReference type="ARBA" id="ARBA00007931"/>
    </source>
</evidence>
<evidence type="ECO:0000256" key="6">
    <source>
        <dbReference type="ARBA" id="ARBA00023136"/>
    </source>
</evidence>
<comment type="caution">
    <text evidence="9">The sequence shown here is derived from an EMBL/GenBank/DDBJ whole genome shotgun (WGS) entry which is preliminary data.</text>
</comment>
<evidence type="ECO:0000313" key="12">
    <source>
        <dbReference type="Proteomes" id="UP000560000"/>
    </source>
</evidence>
<feature type="transmembrane region" description="Helical" evidence="7">
    <location>
        <begin position="111"/>
        <end position="134"/>
    </location>
</feature>
<keyword evidence="6 7" id="KW-0472">Membrane</keyword>
<dbReference type="EMBL" id="JACHET010000001">
    <property type="protein sequence ID" value="MBB6185114.1"/>
    <property type="molecule type" value="Genomic_DNA"/>
</dbReference>
<dbReference type="HOGENOM" id="CLU_060102_0_0_6"/>
<feature type="transmembrane region" description="Helical" evidence="7">
    <location>
        <begin position="140"/>
        <end position="160"/>
    </location>
</feature>
<dbReference type="Pfam" id="PF02163">
    <property type="entry name" value="Peptidase_M50"/>
    <property type="match status" value="1"/>
</dbReference>
<protein>
    <recommendedName>
        <fullName evidence="8">Peptidase M50 domain-containing protein</fullName>
    </recommendedName>
</protein>
<dbReference type="Proteomes" id="UP000029708">
    <property type="component" value="Unassembled WGS sequence"/>
</dbReference>
<reference evidence="9 11" key="1">
    <citation type="submission" date="2014-09" db="EMBL/GenBank/DDBJ databases">
        <title>Xanthomonadaceae 3.5X direct submission.</title>
        <authorList>
            <person name="Fang T."/>
            <person name="Wang H."/>
        </authorList>
    </citation>
    <scope>NUCLEOTIDE SEQUENCE [LARGE SCALE GENOMIC DNA]</scope>
    <source>
        <strain evidence="9 11">3.5X</strain>
    </source>
</reference>
<comment type="similarity">
    <text evidence="3">Belongs to the peptidase M50B family.</text>
</comment>
<evidence type="ECO:0000256" key="4">
    <source>
        <dbReference type="ARBA" id="ARBA00022692"/>
    </source>
</evidence>
<sequence>MALQFLIFVGLGIYGASFLDRYVLSPGLAPMALWLWMLLLIPGIAIHEAGHYLAAKWKGMCVLHVQVLCLQVLPRRRGVRMRWRRMPKGLGYSGFVMAFCDPSLPRCPARIVMTAGGPGINLFCAALLAAVGAGLPEGSVSAWLFAFALANASIGLQNLVPSKGRMVSDGYRLIQLLAMRRSAESTPYTRLIEHSLFGATADQLPERDLNALEEQPAPMPFVALWYRVKAAQIRAAWSSVASLREQFEQMQAAYEPAQREALRELLQTLSIEIAFSEAMSARDPDYLPEEHEVARETWMSPHLGPRCLALRAALAGESVECTHQLRLSESFAENDVDISVRRGERLLRGYTVSCAASGTAQA</sequence>
<feature type="domain" description="Peptidase M50" evidence="8">
    <location>
        <begin position="38"/>
        <end position="133"/>
    </location>
</feature>
<dbReference type="Proteomes" id="UP000560000">
    <property type="component" value="Unassembled WGS sequence"/>
</dbReference>
<dbReference type="EMBL" id="JROI01000016">
    <property type="protein sequence ID" value="KGI76674.1"/>
    <property type="molecule type" value="Genomic_DNA"/>
</dbReference>
<keyword evidence="5 7" id="KW-1133">Transmembrane helix</keyword>
<gene>
    <name evidence="10" type="ORF">HNQ86_002459</name>
    <name evidence="9" type="ORF">LF63_0113955</name>
</gene>